<evidence type="ECO:0000313" key="2">
    <source>
        <dbReference type="EMBL" id="SDW64607.1"/>
    </source>
</evidence>
<gene>
    <name evidence="2" type="ORF">SAMN05443574_105183</name>
</gene>
<reference evidence="2 3" key="1">
    <citation type="submission" date="2016-10" db="EMBL/GenBank/DDBJ databases">
        <authorList>
            <person name="de Groot N.N."/>
        </authorList>
    </citation>
    <scope>NUCLEOTIDE SEQUENCE [LARGE SCALE GENOMIC DNA]</scope>
    <source>
        <strain evidence="2 3">DSM 3756</strain>
    </source>
</reference>
<dbReference type="EMBL" id="FNOF01000005">
    <property type="protein sequence ID" value="SDW64607.1"/>
    <property type="molecule type" value="Genomic_DNA"/>
</dbReference>
<dbReference type="STRING" id="28442.SAMN05443574_105183"/>
<protein>
    <submittedName>
        <fullName evidence="2">Uncharacterized protein</fullName>
    </submittedName>
</protein>
<organism evidence="2 3">
    <name type="scientific">Haloarcula vallismortis</name>
    <name type="common">Halobacterium vallismortis</name>
    <dbReference type="NCBI Taxonomy" id="28442"/>
    <lineage>
        <taxon>Archaea</taxon>
        <taxon>Methanobacteriati</taxon>
        <taxon>Methanobacteriota</taxon>
        <taxon>Stenosarchaea group</taxon>
        <taxon>Halobacteria</taxon>
        <taxon>Halobacteriales</taxon>
        <taxon>Haloarculaceae</taxon>
        <taxon>Haloarcula</taxon>
    </lineage>
</organism>
<evidence type="ECO:0000313" key="3">
    <source>
        <dbReference type="Proteomes" id="UP000182573"/>
    </source>
</evidence>
<proteinExistence type="predicted"/>
<name>A0A1H2V8D5_HALVA</name>
<feature type="transmembrane region" description="Helical" evidence="1">
    <location>
        <begin position="20"/>
        <end position="40"/>
    </location>
</feature>
<keyword evidence="1" id="KW-0812">Transmembrane</keyword>
<dbReference type="Proteomes" id="UP000182573">
    <property type="component" value="Unassembled WGS sequence"/>
</dbReference>
<sequence>MTPSAIAPLAALGSTAFAALAWGSILLVLGVFLAVGWLVLTE</sequence>
<dbReference type="AlphaFoldDB" id="A0A1H2V8D5"/>
<dbReference type="RefSeq" id="WP_004517112.1">
    <property type="nucleotide sequence ID" value="NZ_FNOF01000005.1"/>
</dbReference>
<keyword evidence="1" id="KW-1133">Transmembrane helix</keyword>
<keyword evidence="1" id="KW-0472">Membrane</keyword>
<evidence type="ECO:0000256" key="1">
    <source>
        <dbReference type="SAM" id="Phobius"/>
    </source>
</evidence>
<accession>A0A1H2V8D5</accession>